<dbReference type="InterPro" id="IPR011989">
    <property type="entry name" value="ARM-like"/>
</dbReference>
<dbReference type="PANTHER" id="PTHR33546:SF1">
    <property type="entry name" value="LARGE, MULTIFUNCTIONAL SECRETED PROTEIN"/>
    <property type="match status" value="1"/>
</dbReference>
<proteinExistence type="predicted"/>
<dbReference type="Gene3D" id="1.25.10.10">
    <property type="entry name" value="Leucine-rich Repeat Variant"/>
    <property type="match status" value="1"/>
</dbReference>
<dbReference type="RefSeq" id="WP_377062068.1">
    <property type="nucleotide sequence ID" value="NZ_JBHSJJ010000002.1"/>
</dbReference>
<dbReference type="InterPro" id="IPR011042">
    <property type="entry name" value="6-blade_b-propeller_TolB-like"/>
</dbReference>
<evidence type="ECO:0000313" key="3">
    <source>
        <dbReference type="EMBL" id="MFC4871003.1"/>
    </source>
</evidence>
<dbReference type="SUPFAM" id="SSF50952">
    <property type="entry name" value="Soluble quinoprotein glucose dehydrogenase"/>
    <property type="match status" value="1"/>
</dbReference>
<evidence type="ECO:0000256" key="1">
    <source>
        <dbReference type="SAM" id="Phobius"/>
    </source>
</evidence>
<dbReference type="PANTHER" id="PTHR33546">
    <property type="entry name" value="LARGE, MULTIFUNCTIONAL SECRETED PROTEIN-RELATED"/>
    <property type="match status" value="1"/>
</dbReference>
<sequence>MMNRLIGFTRDNTSHHVNIKMRAAMQPKNLPNKQHLLMKYATTNLIPLYVLLFIIFLSACKDKKYPDPLSPEASLATFDIHEDFVVELFAAEPHIWDPVDLVFDEDGNAYAVEMPDYPYKPEEGKGKGRIKRLLDTDGDGTIDRSSVFAEGLPDATSLFPWKGGLLVTSAPHIYYLKDTNGDGKADVKEVLFSGFFDNNSEAQITNLRLGVDNWIYAANNGQPGEVTPGKRPDATPLNMRGADFRFRLDKDAFELESGTAQFGQTLDDWGNKFFTQNTLHIQQAVIPRRYLERHGYLSSMSVNQNISDHDFAMHQLTPPPYWRAERTRRRNIQFQEQNLERVEHADKYFTGASGGTYYHGDAFPEAFYGNIFTGDVAGNLVHRDILVADKEKPTFIAQRAPEENNREFLASTDPWFRPVGFTVGPDGYLYMIDFYRQHIETPVSIPDDLKEEMDFMYGENHGRIYRIRPKNETEKRDLNVNLSELKPTEWVNLLSHQNGWWRSTAQRLLLENPGSVDVPALKAMATEEKDEKARLHALYLLETLGALEEDMVKKALESEHKGLQRNALMLAENFPSLEAVIAAKTKAPDAQVALQAVLSLGQYDNQNTADNFAALLQEKGEDRWFRTAVLSSKAGSDLRILQSLQKNHDFFEHEADWKSAFIKDIACILGTKGEKSEISQLVSMVTASDEQSNTNWKASGLEGLTSGLKHHEESNPRLKAFLSALDTSERNANDRLKELLTVL</sequence>
<dbReference type="InterPro" id="IPR011041">
    <property type="entry name" value="Quinoprot_gluc/sorb_DH_b-prop"/>
</dbReference>
<reference evidence="4" key="1">
    <citation type="journal article" date="2019" name="Int. J. Syst. Evol. Microbiol.">
        <title>The Global Catalogue of Microorganisms (GCM) 10K type strain sequencing project: providing services to taxonomists for standard genome sequencing and annotation.</title>
        <authorList>
            <consortium name="The Broad Institute Genomics Platform"/>
            <consortium name="The Broad Institute Genome Sequencing Center for Infectious Disease"/>
            <person name="Wu L."/>
            <person name="Ma J."/>
        </authorList>
    </citation>
    <scope>NUCLEOTIDE SEQUENCE [LARGE SCALE GENOMIC DNA]</scope>
    <source>
        <strain evidence="4">CGMCC 4.7466</strain>
    </source>
</reference>
<dbReference type="EMBL" id="JBHSJJ010000002">
    <property type="protein sequence ID" value="MFC4871003.1"/>
    <property type="molecule type" value="Genomic_DNA"/>
</dbReference>
<keyword evidence="1" id="KW-1133">Transmembrane helix</keyword>
<protein>
    <submittedName>
        <fullName evidence="3">PVC-type heme-binding CxxCH protein</fullName>
    </submittedName>
</protein>
<keyword evidence="1" id="KW-0812">Transmembrane</keyword>
<feature type="transmembrane region" description="Helical" evidence="1">
    <location>
        <begin position="37"/>
        <end position="59"/>
    </location>
</feature>
<evidence type="ECO:0000313" key="4">
    <source>
        <dbReference type="Proteomes" id="UP001595818"/>
    </source>
</evidence>
<keyword evidence="4" id="KW-1185">Reference proteome</keyword>
<accession>A0ABV9SX99</accession>
<dbReference type="Gene3D" id="2.120.10.30">
    <property type="entry name" value="TolB, C-terminal domain"/>
    <property type="match status" value="1"/>
</dbReference>
<dbReference type="InterPro" id="IPR013428">
    <property type="entry name" value="Membrane-bound_put_N"/>
</dbReference>
<feature type="domain" description="DUF7133" evidence="2">
    <location>
        <begin position="70"/>
        <end position="471"/>
    </location>
</feature>
<dbReference type="InterPro" id="IPR055557">
    <property type="entry name" value="DUF7133"/>
</dbReference>
<dbReference type="SUPFAM" id="SSF48371">
    <property type="entry name" value="ARM repeat"/>
    <property type="match status" value="1"/>
</dbReference>
<dbReference type="Proteomes" id="UP001595818">
    <property type="component" value="Unassembled WGS sequence"/>
</dbReference>
<gene>
    <name evidence="3" type="ORF">ACFPFU_04840</name>
</gene>
<name>A0ABV9SX99_9BACT</name>
<dbReference type="Pfam" id="PF23500">
    <property type="entry name" value="DUF7133"/>
    <property type="match status" value="1"/>
</dbReference>
<dbReference type="NCBIfam" id="TIGR02604">
    <property type="entry name" value="Piru_Ver_Nterm"/>
    <property type="match status" value="1"/>
</dbReference>
<keyword evidence="1" id="KW-0472">Membrane</keyword>
<dbReference type="InterPro" id="IPR016024">
    <property type="entry name" value="ARM-type_fold"/>
</dbReference>
<evidence type="ECO:0000259" key="2">
    <source>
        <dbReference type="Pfam" id="PF23500"/>
    </source>
</evidence>
<organism evidence="3 4">
    <name type="scientific">Negadavirga shengliensis</name>
    <dbReference type="NCBI Taxonomy" id="1389218"/>
    <lineage>
        <taxon>Bacteria</taxon>
        <taxon>Pseudomonadati</taxon>
        <taxon>Bacteroidota</taxon>
        <taxon>Cytophagia</taxon>
        <taxon>Cytophagales</taxon>
        <taxon>Cyclobacteriaceae</taxon>
        <taxon>Negadavirga</taxon>
    </lineage>
</organism>
<comment type="caution">
    <text evidence="3">The sequence shown here is derived from an EMBL/GenBank/DDBJ whole genome shotgun (WGS) entry which is preliminary data.</text>
</comment>